<keyword evidence="19 25" id="KW-1133">Transmembrane helix</keyword>
<evidence type="ECO:0000256" key="20">
    <source>
        <dbReference type="ARBA" id="ARBA00023136"/>
    </source>
</evidence>
<evidence type="ECO:0000256" key="13">
    <source>
        <dbReference type="ARBA" id="ARBA00022771"/>
    </source>
</evidence>
<protein>
    <recommendedName>
        <fullName evidence="5">RING-type E3 ubiquitin transferase</fullName>
        <ecNumber evidence="5">2.3.2.27</ecNumber>
    </recommendedName>
</protein>
<dbReference type="Pfam" id="PF13445">
    <property type="entry name" value="zf-RING_UBOX"/>
    <property type="match status" value="1"/>
</dbReference>
<accession>A0A3P7VPR3</accession>
<evidence type="ECO:0000256" key="17">
    <source>
        <dbReference type="ARBA" id="ARBA00022917"/>
    </source>
</evidence>
<dbReference type="InterPro" id="IPR027370">
    <property type="entry name" value="Znf-RING_euk"/>
</dbReference>
<dbReference type="PROSITE" id="PS50089">
    <property type="entry name" value="ZF_RING_2"/>
    <property type="match status" value="1"/>
</dbReference>
<dbReference type="InterPro" id="IPR025654">
    <property type="entry name" value="PEX2/10"/>
</dbReference>
<comment type="catalytic activity">
    <reaction evidence="1">
        <text>S-ubiquitinyl-[E2 ubiquitin-conjugating enzyme]-L-cysteine + [acceptor protein]-L-lysine = [E2 ubiquitin-conjugating enzyme]-L-cysteine + N(6)-ubiquitinyl-[acceptor protein]-L-lysine.</text>
        <dbReference type="EC" id="2.3.2.27"/>
    </reaction>
</comment>
<name>A0A3P7VPR3_HAEPC</name>
<dbReference type="InterPro" id="IPR014729">
    <property type="entry name" value="Rossmann-like_a/b/a_fold"/>
</dbReference>
<keyword evidence="28" id="KW-1185">Reference proteome</keyword>
<evidence type="ECO:0000256" key="7">
    <source>
        <dbReference type="ARBA" id="ARBA00022593"/>
    </source>
</evidence>
<keyword evidence="22 24" id="KW-0030">Aminoacyl-tRNA synthetase</keyword>
<gene>
    <name evidence="27" type="ORF">HPLM_LOCUS993</name>
</gene>
<keyword evidence="21" id="KW-0576">Peroxisome</keyword>
<keyword evidence="12 24" id="KW-0547">Nucleotide-binding</keyword>
<evidence type="ECO:0000256" key="25">
    <source>
        <dbReference type="SAM" id="Phobius"/>
    </source>
</evidence>
<keyword evidence="7" id="KW-0962">Peroxisome biogenesis</keyword>
<dbReference type="GO" id="GO:0008270">
    <property type="term" value="F:zinc ion binding"/>
    <property type="evidence" value="ECO:0007669"/>
    <property type="project" value="UniProtKB-KW"/>
</dbReference>
<dbReference type="OrthoDB" id="6105938at2759"/>
<feature type="transmembrane region" description="Helical" evidence="25">
    <location>
        <begin position="60"/>
        <end position="77"/>
    </location>
</feature>
<dbReference type="GO" id="GO:0061630">
    <property type="term" value="F:ubiquitin protein ligase activity"/>
    <property type="evidence" value="ECO:0007669"/>
    <property type="project" value="UniProtKB-EC"/>
</dbReference>
<dbReference type="EC" id="2.3.2.27" evidence="5"/>
<keyword evidence="8 24" id="KW-0436">Ligase</keyword>
<keyword evidence="6" id="KW-0813">Transport</keyword>
<comment type="pathway">
    <text evidence="3">Protein modification; protein ubiquitination.</text>
</comment>
<evidence type="ECO:0000256" key="8">
    <source>
        <dbReference type="ARBA" id="ARBA00022598"/>
    </source>
</evidence>
<evidence type="ECO:0000256" key="18">
    <source>
        <dbReference type="ARBA" id="ARBA00022927"/>
    </source>
</evidence>
<evidence type="ECO:0000256" key="2">
    <source>
        <dbReference type="ARBA" id="ARBA00004585"/>
    </source>
</evidence>
<feature type="domain" description="RING-type" evidence="26">
    <location>
        <begin position="152"/>
        <end position="192"/>
    </location>
</feature>
<dbReference type="SUPFAM" id="SSF52374">
    <property type="entry name" value="Nucleotidylyl transferase"/>
    <property type="match status" value="1"/>
</dbReference>
<dbReference type="Pfam" id="PF00579">
    <property type="entry name" value="tRNA-synt_1b"/>
    <property type="match status" value="1"/>
</dbReference>
<dbReference type="Gene3D" id="3.40.50.620">
    <property type="entry name" value="HUPs"/>
    <property type="match status" value="1"/>
</dbReference>
<dbReference type="AlphaFoldDB" id="A0A3P7VPR3"/>
<dbReference type="Proteomes" id="UP000268014">
    <property type="component" value="Unassembled WGS sequence"/>
</dbReference>
<evidence type="ECO:0000313" key="28">
    <source>
        <dbReference type="Proteomes" id="UP000268014"/>
    </source>
</evidence>
<evidence type="ECO:0000256" key="22">
    <source>
        <dbReference type="ARBA" id="ARBA00023146"/>
    </source>
</evidence>
<evidence type="ECO:0000256" key="23">
    <source>
        <dbReference type="PROSITE-ProRule" id="PRU00175"/>
    </source>
</evidence>
<comment type="similarity">
    <text evidence="24">Belongs to the class-I aminoacyl-tRNA synthetase family.</text>
</comment>
<dbReference type="InterPro" id="IPR013083">
    <property type="entry name" value="Znf_RING/FYVE/PHD"/>
</dbReference>
<evidence type="ECO:0000256" key="1">
    <source>
        <dbReference type="ARBA" id="ARBA00000900"/>
    </source>
</evidence>
<evidence type="ECO:0000256" key="4">
    <source>
        <dbReference type="ARBA" id="ARBA00008704"/>
    </source>
</evidence>
<evidence type="ECO:0000256" key="16">
    <source>
        <dbReference type="ARBA" id="ARBA00022840"/>
    </source>
</evidence>
<dbReference type="PANTHER" id="PTHR23350">
    <property type="entry name" value="PEROXISOME ASSEMBLY PROTEIN 10"/>
    <property type="match status" value="1"/>
</dbReference>
<comment type="subcellular location">
    <subcellularLocation>
        <location evidence="2">Peroxisome membrane</location>
        <topology evidence="2">Multi-pass membrane protein</topology>
    </subcellularLocation>
</comment>
<evidence type="ECO:0000256" key="6">
    <source>
        <dbReference type="ARBA" id="ARBA00022448"/>
    </source>
</evidence>
<keyword evidence="10 25" id="KW-0812">Transmembrane</keyword>
<evidence type="ECO:0000256" key="19">
    <source>
        <dbReference type="ARBA" id="ARBA00022989"/>
    </source>
</evidence>
<organism evidence="27 28">
    <name type="scientific">Haemonchus placei</name>
    <name type="common">Barber's pole worm</name>
    <dbReference type="NCBI Taxonomy" id="6290"/>
    <lineage>
        <taxon>Eukaryota</taxon>
        <taxon>Metazoa</taxon>
        <taxon>Ecdysozoa</taxon>
        <taxon>Nematoda</taxon>
        <taxon>Chromadorea</taxon>
        <taxon>Rhabditida</taxon>
        <taxon>Rhabditina</taxon>
        <taxon>Rhabditomorpha</taxon>
        <taxon>Strongyloidea</taxon>
        <taxon>Trichostrongylidae</taxon>
        <taxon>Haemonchus</taxon>
    </lineage>
</organism>
<comment type="similarity">
    <text evidence="4">Belongs to the pex2/pex10/pex12 family.</text>
</comment>
<keyword evidence="13 23" id="KW-0863">Zinc-finger</keyword>
<dbReference type="InterPro" id="IPR017907">
    <property type="entry name" value="Znf_RING_CS"/>
</dbReference>
<evidence type="ECO:0000256" key="15">
    <source>
        <dbReference type="ARBA" id="ARBA00022833"/>
    </source>
</evidence>
<dbReference type="GO" id="GO:0016558">
    <property type="term" value="P:protein import into peroxisome matrix"/>
    <property type="evidence" value="ECO:0007669"/>
    <property type="project" value="InterPro"/>
</dbReference>
<keyword evidence="16 24" id="KW-0067">ATP-binding</keyword>
<dbReference type="Gene3D" id="3.30.40.10">
    <property type="entry name" value="Zinc/RING finger domain, C3HC4 (zinc finger)"/>
    <property type="match status" value="1"/>
</dbReference>
<evidence type="ECO:0000256" key="11">
    <source>
        <dbReference type="ARBA" id="ARBA00022723"/>
    </source>
</evidence>
<dbReference type="PANTHER" id="PTHR23350:SF0">
    <property type="entry name" value="PEROXISOME BIOGENESIS FACTOR 10"/>
    <property type="match status" value="1"/>
</dbReference>
<evidence type="ECO:0000256" key="3">
    <source>
        <dbReference type="ARBA" id="ARBA00004906"/>
    </source>
</evidence>
<keyword evidence="14" id="KW-0833">Ubl conjugation pathway</keyword>
<keyword evidence="9" id="KW-0808">Transferase</keyword>
<sequence length="280" mass="31786">MKFPNHDHLYLSCFIKKAEILLAHPSTSSFLGVPIRNNPTARRSFKSLVEWMRSVGIPQLYRIHLAFFYIFGVYYNISRRVSGIKYLSLNPQSDLKALKVYKFLGYLTLTQTALSLILWVVSTLGAERNSLTSLKNSNDEKEGDISHPWFKCSVCLESKSPSATSCGHLFCWTCIQEHAWTGDGEARCPHCRALFEPSQVMWRQPARHFCNDVCHHPELYFSGIQPTGVPHLGNYFGFIEPWTKLQKDLPSSTKMILAVADQHAISLGPKPPTEVRELSP</sequence>
<reference evidence="27 28" key="1">
    <citation type="submission" date="2018-11" db="EMBL/GenBank/DDBJ databases">
        <authorList>
            <consortium name="Pathogen Informatics"/>
        </authorList>
    </citation>
    <scope>NUCLEOTIDE SEQUENCE [LARGE SCALE GENOMIC DNA]</scope>
    <source>
        <strain evidence="27 28">MHpl1</strain>
    </source>
</reference>
<dbReference type="InterPro" id="IPR002305">
    <property type="entry name" value="aa-tRNA-synth_Ic"/>
</dbReference>
<evidence type="ECO:0000256" key="14">
    <source>
        <dbReference type="ARBA" id="ARBA00022786"/>
    </source>
</evidence>
<evidence type="ECO:0000313" key="27">
    <source>
        <dbReference type="EMBL" id="VDO07342.1"/>
    </source>
</evidence>
<dbReference type="STRING" id="6290.A0A3P7VPR3"/>
<keyword evidence="20 25" id="KW-0472">Membrane</keyword>
<dbReference type="InterPro" id="IPR001841">
    <property type="entry name" value="Znf_RING"/>
</dbReference>
<evidence type="ECO:0000256" key="9">
    <source>
        <dbReference type="ARBA" id="ARBA00022679"/>
    </source>
</evidence>
<dbReference type="SMART" id="SM00184">
    <property type="entry name" value="RING"/>
    <property type="match status" value="1"/>
</dbReference>
<dbReference type="GO" id="GO:0005778">
    <property type="term" value="C:peroxisomal membrane"/>
    <property type="evidence" value="ECO:0007669"/>
    <property type="project" value="UniProtKB-SubCell"/>
</dbReference>
<evidence type="ECO:0000256" key="5">
    <source>
        <dbReference type="ARBA" id="ARBA00012483"/>
    </source>
</evidence>
<dbReference type="GO" id="GO:0005524">
    <property type="term" value="F:ATP binding"/>
    <property type="evidence" value="ECO:0007669"/>
    <property type="project" value="UniProtKB-KW"/>
</dbReference>
<feature type="transmembrane region" description="Helical" evidence="25">
    <location>
        <begin position="103"/>
        <end position="126"/>
    </location>
</feature>
<dbReference type="PROSITE" id="PS00178">
    <property type="entry name" value="AA_TRNA_LIGASE_I"/>
    <property type="match status" value="1"/>
</dbReference>
<evidence type="ECO:0000259" key="26">
    <source>
        <dbReference type="PROSITE" id="PS50089"/>
    </source>
</evidence>
<proteinExistence type="inferred from homology"/>
<dbReference type="GO" id="GO:0006418">
    <property type="term" value="P:tRNA aminoacylation for protein translation"/>
    <property type="evidence" value="ECO:0007669"/>
    <property type="project" value="InterPro"/>
</dbReference>
<evidence type="ECO:0000256" key="21">
    <source>
        <dbReference type="ARBA" id="ARBA00023140"/>
    </source>
</evidence>
<keyword evidence="11" id="KW-0479">Metal-binding</keyword>
<keyword evidence="18" id="KW-0653">Protein transport</keyword>
<dbReference type="SUPFAM" id="SSF57850">
    <property type="entry name" value="RING/U-box"/>
    <property type="match status" value="1"/>
</dbReference>
<keyword evidence="17 24" id="KW-0648">Protein biosynthesis</keyword>
<dbReference type="GO" id="GO:0004812">
    <property type="term" value="F:aminoacyl-tRNA ligase activity"/>
    <property type="evidence" value="ECO:0007669"/>
    <property type="project" value="UniProtKB-KW"/>
</dbReference>
<dbReference type="EMBL" id="UZAF01001072">
    <property type="protein sequence ID" value="VDO07342.1"/>
    <property type="molecule type" value="Genomic_DNA"/>
</dbReference>
<keyword evidence="15" id="KW-0862">Zinc</keyword>
<evidence type="ECO:0000256" key="10">
    <source>
        <dbReference type="ARBA" id="ARBA00022692"/>
    </source>
</evidence>
<dbReference type="PROSITE" id="PS00518">
    <property type="entry name" value="ZF_RING_1"/>
    <property type="match status" value="1"/>
</dbReference>
<dbReference type="InterPro" id="IPR001412">
    <property type="entry name" value="aa-tRNA-synth_I_CS"/>
</dbReference>
<dbReference type="Pfam" id="PF04757">
    <property type="entry name" value="Pex2_Pex12"/>
    <property type="match status" value="1"/>
</dbReference>
<evidence type="ECO:0000256" key="12">
    <source>
        <dbReference type="ARBA" id="ARBA00022741"/>
    </source>
</evidence>
<evidence type="ECO:0000256" key="24">
    <source>
        <dbReference type="RuleBase" id="RU363036"/>
    </source>
</evidence>
<dbReference type="InterPro" id="IPR006845">
    <property type="entry name" value="Pex_N"/>
</dbReference>